<evidence type="ECO:0000256" key="16">
    <source>
        <dbReference type="ARBA" id="ARBA00032853"/>
    </source>
</evidence>
<sequence length="284" mass="30412">MTNSTTKIQLFLKTFEQDIRIAFAFLTRIPVSYPVDKDGKAIDRNLADASWAFPFVGLIVGLCGALVLIISDTLLHLPIYVSALLAITTTIIITGALHEDGLADVADGFGGSHDRDRKLEIMKDSTVGSYGSLALCITVLLRTVLLGSLLDWGGMDVSQEGEGFFMDLPTGIIAIMISAHIIGRGYAPLIMSHLPLARKNGLAAMANKPKLRSSYGGFLITLIFVFSLLPFFPALIVLSSAFCVLILLSWLSLKQIGGYTGDVLGSAVLLCEIAVYLSALGTLT</sequence>
<keyword evidence="10 19" id="KW-0812">Transmembrane</keyword>
<accession>A0ABW5BK92</accession>
<feature type="transmembrane region" description="Helical" evidence="19">
    <location>
        <begin position="127"/>
        <end position="150"/>
    </location>
</feature>
<evidence type="ECO:0000256" key="11">
    <source>
        <dbReference type="ARBA" id="ARBA00022842"/>
    </source>
</evidence>
<dbReference type="HAMAP" id="MF_00719">
    <property type="entry name" value="CobS"/>
    <property type="match status" value="1"/>
</dbReference>
<evidence type="ECO:0000256" key="1">
    <source>
        <dbReference type="ARBA" id="ARBA00001946"/>
    </source>
</evidence>
<dbReference type="RefSeq" id="WP_380249318.1">
    <property type="nucleotide sequence ID" value="NZ_JBHUII010000001.1"/>
</dbReference>
<comment type="catalytic activity">
    <reaction evidence="17 19">
        <text>alpha-ribazole + adenosylcob(III)inamide-GDP = adenosylcob(III)alamin + GMP + H(+)</text>
        <dbReference type="Rhea" id="RHEA:16049"/>
        <dbReference type="ChEBI" id="CHEBI:10329"/>
        <dbReference type="ChEBI" id="CHEBI:15378"/>
        <dbReference type="ChEBI" id="CHEBI:18408"/>
        <dbReference type="ChEBI" id="CHEBI:58115"/>
        <dbReference type="ChEBI" id="CHEBI:60487"/>
        <dbReference type="EC" id="2.7.8.26"/>
    </reaction>
</comment>
<comment type="pathway">
    <text evidence="3 19">Cofactor biosynthesis; adenosylcobalamin biosynthesis; adenosylcobalamin from cob(II)yrinate a,c-diamide: step 7/7.</text>
</comment>
<gene>
    <name evidence="19" type="primary">cobS</name>
    <name evidence="20" type="ORF">ACFSKO_05745</name>
</gene>
<dbReference type="Pfam" id="PF02654">
    <property type="entry name" value="CobS"/>
    <property type="match status" value="1"/>
</dbReference>
<reference evidence="21" key="1">
    <citation type="journal article" date="2019" name="Int. J. Syst. Evol. Microbiol.">
        <title>The Global Catalogue of Microorganisms (GCM) 10K type strain sequencing project: providing services to taxonomists for standard genome sequencing and annotation.</title>
        <authorList>
            <consortium name="The Broad Institute Genomics Platform"/>
            <consortium name="The Broad Institute Genome Sequencing Center for Infectious Disease"/>
            <person name="Wu L."/>
            <person name="Ma J."/>
        </authorList>
    </citation>
    <scope>NUCLEOTIDE SEQUENCE [LARGE SCALE GENOMIC DNA]</scope>
    <source>
        <strain evidence="21">CGMCC 4.7192</strain>
    </source>
</reference>
<dbReference type="Proteomes" id="UP001597294">
    <property type="component" value="Unassembled WGS sequence"/>
</dbReference>
<comment type="catalytic activity">
    <reaction evidence="18 19">
        <text>alpha-ribazole 5'-phosphate + adenosylcob(III)inamide-GDP = adenosylcob(III)alamin 5'-phosphate + GMP + H(+)</text>
        <dbReference type="Rhea" id="RHEA:23560"/>
        <dbReference type="ChEBI" id="CHEBI:15378"/>
        <dbReference type="ChEBI" id="CHEBI:57918"/>
        <dbReference type="ChEBI" id="CHEBI:58115"/>
        <dbReference type="ChEBI" id="CHEBI:60487"/>
        <dbReference type="ChEBI" id="CHEBI:60493"/>
        <dbReference type="EC" id="2.7.8.26"/>
    </reaction>
</comment>
<evidence type="ECO:0000256" key="8">
    <source>
        <dbReference type="ARBA" id="ARBA00022573"/>
    </source>
</evidence>
<keyword evidence="9 19" id="KW-0808">Transferase</keyword>
<evidence type="ECO:0000256" key="7">
    <source>
        <dbReference type="ARBA" id="ARBA00022475"/>
    </source>
</evidence>
<evidence type="ECO:0000256" key="9">
    <source>
        <dbReference type="ARBA" id="ARBA00022679"/>
    </source>
</evidence>
<feature type="transmembrane region" description="Helical" evidence="19">
    <location>
        <begin position="51"/>
        <end position="71"/>
    </location>
</feature>
<feature type="transmembrane region" description="Helical" evidence="19">
    <location>
        <begin position="170"/>
        <end position="197"/>
    </location>
</feature>
<keyword evidence="8 19" id="KW-0169">Cobalamin biosynthesis</keyword>
<organism evidence="20 21">
    <name type="scientific">Kiloniella antarctica</name>
    <dbReference type="NCBI Taxonomy" id="1550907"/>
    <lineage>
        <taxon>Bacteria</taxon>
        <taxon>Pseudomonadati</taxon>
        <taxon>Pseudomonadota</taxon>
        <taxon>Alphaproteobacteria</taxon>
        <taxon>Rhodospirillales</taxon>
        <taxon>Kiloniellaceae</taxon>
        <taxon>Kiloniella</taxon>
    </lineage>
</organism>
<evidence type="ECO:0000256" key="14">
    <source>
        <dbReference type="ARBA" id="ARBA00025228"/>
    </source>
</evidence>
<keyword evidence="21" id="KW-1185">Reference proteome</keyword>
<evidence type="ECO:0000256" key="2">
    <source>
        <dbReference type="ARBA" id="ARBA00004651"/>
    </source>
</evidence>
<evidence type="ECO:0000256" key="12">
    <source>
        <dbReference type="ARBA" id="ARBA00022989"/>
    </source>
</evidence>
<comment type="subcellular location">
    <subcellularLocation>
        <location evidence="2 19">Cell membrane</location>
        <topology evidence="2 19">Multi-pass membrane protein</topology>
    </subcellularLocation>
</comment>
<name>A0ABW5BK92_9PROT</name>
<evidence type="ECO:0000256" key="15">
    <source>
        <dbReference type="ARBA" id="ARBA00032605"/>
    </source>
</evidence>
<dbReference type="InterPro" id="IPR003805">
    <property type="entry name" value="CobS"/>
</dbReference>
<feature type="transmembrane region" description="Helical" evidence="19">
    <location>
        <begin position="77"/>
        <end position="97"/>
    </location>
</feature>
<keyword evidence="11 19" id="KW-0460">Magnesium</keyword>
<dbReference type="PANTHER" id="PTHR34148">
    <property type="entry name" value="ADENOSYLCOBINAMIDE-GDP RIBAZOLETRANSFERASE"/>
    <property type="match status" value="1"/>
</dbReference>
<comment type="caution">
    <text evidence="20">The sequence shown here is derived from an EMBL/GenBank/DDBJ whole genome shotgun (WGS) entry which is preliminary data.</text>
</comment>
<evidence type="ECO:0000256" key="17">
    <source>
        <dbReference type="ARBA" id="ARBA00048623"/>
    </source>
</evidence>
<evidence type="ECO:0000256" key="5">
    <source>
        <dbReference type="ARBA" id="ARBA00013200"/>
    </source>
</evidence>
<dbReference type="PANTHER" id="PTHR34148:SF1">
    <property type="entry name" value="ADENOSYLCOBINAMIDE-GDP RIBAZOLETRANSFERASE"/>
    <property type="match status" value="1"/>
</dbReference>
<feature type="transmembrane region" description="Helical" evidence="19">
    <location>
        <begin position="218"/>
        <end position="251"/>
    </location>
</feature>
<evidence type="ECO:0000313" key="20">
    <source>
        <dbReference type="EMBL" id="MFD2205100.1"/>
    </source>
</evidence>
<evidence type="ECO:0000313" key="21">
    <source>
        <dbReference type="Proteomes" id="UP001597294"/>
    </source>
</evidence>
<evidence type="ECO:0000256" key="18">
    <source>
        <dbReference type="ARBA" id="ARBA00049504"/>
    </source>
</evidence>
<dbReference type="EC" id="2.7.8.26" evidence="5 19"/>
<evidence type="ECO:0000256" key="4">
    <source>
        <dbReference type="ARBA" id="ARBA00010561"/>
    </source>
</evidence>
<evidence type="ECO:0000256" key="13">
    <source>
        <dbReference type="ARBA" id="ARBA00023136"/>
    </source>
</evidence>
<evidence type="ECO:0000256" key="10">
    <source>
        <dbReference type="ARBA" id="ARBA00022692"/>
    </source>
</evidence>
<feature type="transmembrane region" description="Helical" evidence="19">
    <location>
        <begin position="263"/>
        <end position="283"/>
    </location>
</feature>
<keyword evidence="12 19" id="KW-1133">Transmembrane helix</keyword>
<evidence type="ECO:0000256" key="19">
    <source>
        <dbReference type="HAMAP-Rule" id="MF_00719"/>
    </source>
</evidence>
<protein>
    <recommendedName>
        <fullName evidence="6 19">Adenosylcobinamide-GDP ribazoletransferase</fullName>
        <ecNumber evidence="5 19">2.7.8.26</ecNumber>
    </recommendedName>
    <alternativeName>
        <fullName evidence="16 19">Cobalamin synthase</fullName>
    </alternativeName>
    <alternativeName>
        <fullName evidence="15 19">Cobalamin-5'-phosphate synthase</fullName>
    </alternativeName>
</protein>
<proteinExistence type="inferred from homology"/>
<comment type="cofactor">
    <cofactor evidence="1 19">
        <name>Mg(2+)</name>
        <dbReference type="ChEBI" id="CHEBI:18420"/>
    </cofactor>
</comment>
<dbReference type="EMBL" id="JBHUII010000001">
    <property type="protein sequence ID" value="MFD2205100.1"/>
    <property type="molecule type" value="Genomic_DNA"/>
</dbReference>
<comment type="function">
    <text evidence="14 19">Joins adenosylcobinamide-GDP and alpha-ribazole to generate adenosylcobalamin (Ado-cobalamin). Also synthesizes adenosylcobalamin 5'-phosphate from adenosylcobinamide-GDP and alpha-ribazole 5'-phosphate.</text>
</comment>
<evidence type="ECO:0000256" key="6">
    <source>
        <dbReference type="ARBA" id="ARBA00015850"/>
    </source>
</evidence>
<keyword evidence="13 19" id="KW-0472">Membrane</keyword>
<comment type="similarity">
    <text evidence="4 19">Belongs to the CobS family.</text>
</comment>
<keyword evidence="7 19" id="KW-1003">Cell membrane</keyword>
<evidence type="ECO:0000256" key="3">
    <source>
        <dbReference type="ARBA" id="ARBA00004663"/>
    </source>
</evidence>
<dbReference type="GO" id="GO:0051073">
    <property type="term" value="F:adenosylcobinamide-GDP ribazoletransferase activity"/>
    <property type="evidence" value="ECO:0007669"/>
    <property type="project" value="UniProtKB-EC"/>
</dbReference>